<evidence type="ECO:0000256" key="2">
    <source>
        <dbReference type="ARBA" id="ARBA00023125"/>
    </source>
</evidence>
<keyword evidence="8" id="KW-1185">Reference proteome</keyword>
<evidence type="ECO:0000256" key="3">
    <source>
        <dbReference type="ARBA" id="ARBA00023163"/>
    </source>
</evidence>
<dbReference type="InterPro" id="IPR036864">
    <property type="entry name" value="Zn2-C6_fun-type_DNA-bd_sf"/>
</dbReference>
<keyword evidence="4" id="KW-0539">Nucleus</keyword>
<gene>
    <name evidence="7" type="ORF">BDV25DRAFT_153059</name>
</gene>
<feature type="compositionally biased region" description="Polar residues" evidence="5">
    <location>
        <begin position="173"/>
        <end position="185"/>
    </location>
</feature>
<dbReference type="Proteomes" id="UP000325780">
    <property type="component" value="Unassembled WGS sequence"/>
</dbReference>
<dbReference type="GO" id="GO:0008270">
    <property type="term" value="F:zinc ion binding"/>
    <property type="evidence" value="ECO:0007669"/>
    <property type="project" value="InterPro"/>
</dbReference>
<keyword evidence="1" id="KW-0805">Transcription regulation</keyword>
<dbReference type="CDD" id="cd00067">
    <property type="entry name" value="GAL4"/>
    <property type="match status" value="1"/>
</dbReference>
<name>A0A5N6TXU2_ASPAV</name>
<dbReference type="GO" id="GO:0000981">
    <property type="term" value="F:DNA-binding transcription factor activity, RNA polymerase II-specific"/>
    <property type="evidence" value="ECO:0007669"/>
    <property type="project" value="InterPro"/>
</dbReference>
<dbReference type="PANTHER" id="PTHR31644">
    <property type="entry name" value="TRANSCRIPTIONAL ACTIVATOR ARO80-RELATED"/>
    <property type="match status" value="1"/>
</dbReference>
<dbReference type="SMART" id="SM00066">
    <property type="entry name" value="GAL4"/>
    <property type="match status" value="1"/>
</dbReference>
<dbReference type="AlphaFoldDB" id="A0A5N6TXU2"/>
<dbReference type="InterPro" id="IPR001138">
    <property type="entry name" value="Zn2Cys6_DnaBD"/>
</dbReference>
<reference evidence="7 8" key="1">
    <citation type="submission" date="2019-04" db="EMBL/GenBank/DDBJ databases">
        <title>Friends and foes A comparative genomics study of 23 Aspergillus species from section Flavi.</title>
        <authorList>
            <consortium name="DOE Joint Genome Institute"/>
            <person name="Kjaerbolling I."/>
            <person name="Vesth T."/>
            <person name="Frisvad J.C."/>
            <person name="Nybo J.L."/>
            <person name="Theobald S."/>
            <person name="Kildgaard S."/>
            <person name="Isbrandt T."/>
            <person name="Kuo A."/>
            <person name="Sato A."/>
            <person name="Lyhne E.K."/>
            <person name="Kogle M.E."/>
            <person name="Wiebenga A."/>
            <person name="Kun R.S."/>
            <person name="Lubbers R.J."/>
            <person name="Makela M.R."/>
            <person name="Barry K."/>
            <person name="Chovatia M."/>
            <person name="Clum A."/>
            <person name="Daum C."/>
            <person name="Haridas S."/>
            <person name="He G."/>
            <person name="LaButti K."/>
            <person name="Lipzen A."/>
            <person name="Mondo S."/>
            <person name="Riley R."/>
            <person name="Salamov A."/>
            <person name="Simmons B.A."/>
            <person name="Magnuson J.K."/>
            <person name="Henrissat B."/>
            <person name="Mortensen U.H."/>
            <person name="Larsen T.O."/>
            <person name="Devries R.P."/>
            <person name="Grigoriev I.V."/>
            <person name="Machida M."/>
            <person name="Baker S.E."/>
            <person name="Andersen M.R."/>
        </authorList>
    </citation>
    <scope>NUCLEOTIDE SEQUENCE [LARGE SCALE GENOMIC DNA]</scope>
    <source>
        <strain evidence="7 8">IBT 18842</strain>
    </source>
</reference>
<feature type="compositionally biased region" description="Polar residues" evidence="5">
    <location>
        <begin position="120"/>
        <end position="129"/>
    </location>
</feature>
<dbReference type="PANTHER" id="PTHR31644:SF3">
    <property type="entry name" value="ZN(II)2CYS6 TRANSCRIPTION FACTOR (EUROFUNG)"/>
    <property type="match status" value="1"/>
</dbReference>
<dbReference type="GO" id="GO:0003677">
    <property type="term" value="F:DNA binding"/>
    <property type="evidence" value="ECO:0007669"/>
    <property type="project" value="UniProtKB-KW"/>
</dbReference>
<dbReference type="GO" id="GO:0005634">
    <property type="term" value="C:nucleus"/>
    <property type="evidence" value="ECO:0007669"/>
    <property type="project" value="TreeGrafter"/>
</dbReference>
<feature type="domain" description="Zn(2)-C6 fungal-type" evidence="6">
    <location>
        <begin position="20"/>
        <end position="58"/>
    </location>
</feature>
<evidence type="ECO:0000256" key="5">
    <source>
        <dbReference type="SAM" id="MobiDB-lite"/>
    </source>
</evidence>
<dbReference type="OrthoDB" id="2262349at2759"/>
<keyword evidence="2" id="KW-0238">DNA-binding</keyword>
<dbReference type="CDD" id="cd12148">
    <property type="entry name" value="fungal_TF_MHR"/>
    <property type="match status" value="1"/>
</dbReference>
<proteinExistence type="predicted"/>
<accession>A0A5N6TXU2</accession>
<evidence type="ECO:0000256" key="4">
    <source>
        <dbReference type="ARBA" id="ARBA00023242"/>
    </source>
</evidence>
<evidence type="ECO:0000313" key="7">
    <source>
        <dbReference type="EMBL" id="KAE8151193.1"/>
    </source>
</evidence>
<evidence type="ECO:0000313" key="8">
    <source>
        <dbReference type="Proteomes" id="UP000325780"/>
    </source>
</evidence>
<dbReference type="InterPro" id="IPR052780">
    <property type="entry name" value="AAA_Catabolism_Regulators"/>
</dbReference>
<dbReference type="Pfam" id="PF00172">
    <property type="entry name" value="Zn_clus"/>
    <property type="match status" value="1"/>
</dbReference>
<sequence length="799" mass="90715">MEVRRQSRNGSASYQRTYKACLACRQRKAKCDLGIGPDGQSIGPPCAKCRREQRECIFSEKKAWERQRKRGKSENDALSPARARRRVSSSVGISRDESDHTWDDRASSITYAGQRDNVESALQTSSPDNGQRRRQSSTLANSMMRTVVSSGNDALNILFEAAAAHSAEHGNDLSESSTPSRNVRSSVGRHNYDSSTNQMQSIVPQEVLAKAAQPVEISQVSKEVLGIWEACRFVRMGWFTSREAVTFIDLFFKNMSYLSPILTDFYADHKNHRWLVSNDPALCCTILMISSRYHLLPGAGGGSRNFFIHHQLWQHCQQLIMRLMFGQEKPSQSKVRNIGTIEALLLMSEWHPRSLHFPPESDGWDLDLTSAPPEPQGLDDTSSTNRWLEDMIEPARRSDQMSWMLLGSALSLAHELGIFEVDDKKFTYASGYEGVMPNDQIKMRRQRIQRLLYVYINQLAWRIGCVSLMPQSLNHAIIGRQTPKGSQPRDEWMVFMDSWMDLTKLAKSVTDMFFPCVTFARQQLHSGRYIDLLDHFRPILDKWKNEHLRQRLLNKQFFDILFIEYHFVRVYTHSVGMQAVVERVLADNDPQVEEVRALNIDPIDYEHIQEVIDGCCQILQKVTQLAQQGVLRFCPVRIFLRITSSSIFLMKALSLGTRQSTLRESLDILERSIQALRSNALDDIHLSTRYAALLDMHVARLRRNLLASSKSLRSGQGTTTRPSMGVSASTDENNTPMMDVPMPQNMPDMGFMPSLNDIAADDWLSLPFDPSMAPFGISSAGQFPAYEGGALNFIWNLPS</sequence>
<feature type="region of interest" description="Disordered" evidence="5">
    <location>
        <begin position="64"/>
        <end position="141"/>
    </location>
</feature>
<dbReference type="GO" id="GO:0009074">
    <property type="term" value="P:aromatic amino acid family catabolic process"/>
    <property type="evidence" value="ECO:0007669"/>
    <property type="project" value="TreeGrafter"/>
</dbReference>
<keyword evidence="3" id="KW-0804">Transcription</keyword>
<dbReference type="PROSITE" id="PS50048">
    <property type="entry name" value="ZN2_CY6_FUNGAL_2"/>
    <property type="match status" value="1"/>
</dbReference>
<organism evidence="7 8">
    <name type="scientific">Aspergillus avenaceus</name>
    <dbReference type="NCBI Taxonomy" id="36643"/>
    <lineage>
        <taxon>Eukaryota</taxon>
        <taxon>Fungi</taxon>
        <taxon>Dikarya</taxon>
        <taxon>Ascomycota</taxon>
        <taxon>Pezizomycotina</taxon>
        <taxon>Eurotiomycetes</taxon>
        <taxon>Eurotiomycetidae</taxon>
        <taxon>Eurotiales</taxon>
        <taxon>Aspergillaceae</taxon>
        <taxon>Aspergillus</taxon>
        <taxon>Aspergillus subgen. Circumdati</taxon>
    </lineage>
</organism>
<evidence type="ECO:0000256" key="1">
    <source>
        <dbReference type="ARBA" id="ARBA00023015"/>
    </source>
</evidence>
<feature type="compositionally biased region" description="Basic and acidic residues" evidence="5">
    <location>
        <begin position="94"/>
        <end position="106"/>
    </location>
</feature>
<dbReference type="Gene3D" id="4.10.240.10">
    <property type="entry name" value="Zn(2)-C6 fungal-type DNA-binding domain"/>
    <property type="match status" value="1"/>
</dbReference>
<dbReference type="EMBL" id="ML742076">
    <property type="protein sequence ID" value="KAE8151193.1"/>
    <property type="molecule type" value="Genomic_DNA"/>
</dbReference>
<dbReference type="SUPFAM" id="SSF57701">
    <property type="entry name" value="Zn2/Cys6 DNA-binding domain"/>
    <property type="match status" value="1"/>
</dbReference>
<feature type="region of interest" description="Disordered" evidence="5">
    <location>
        <begin position="168"/>
        <end position="191"/>
    </location>
</feature>
<feature type="region of interest" description="Disordered" evidence="5">
    <location>
        <begin position="711"/>
        <end position="735"/>
    </location>
</feature>
<dbReference type="GO" id="GO:0045944">
    <property type="term" value="P:positive regulation of transcription by RNA polymerase II"/>
    <property type="evidence" value="ECO:0007669"/>
    <property type="project" value="TreeGrafter"/>
</dbReference>
<protein>
    <recommendedName>
        <fullName evidence="6">Zn(2)-C6 fungal-type domain-containing protein</fullName>
    </recommendedName>
</protein>
<evidence type="ECO:0000259" key="6">
    <source>
        <dbReference type="PROSITE" id="PS50048"/>
    </source>
</evidence>